<dbReference type="EMBL" id="MN738838">
    <property type="protein sequence ID" value="QHT38955.1"/>
    <property type="molecule type" value="Genomic_DNA"/>
</dbReference>
<accession>A0A6C0FK32</accession>
<evidence type="ECO:0000256" key="1">
    <source>
        <dbReference type="SAM" id="MobiDB-lite"/>
    </source>
</evidence>
<name>A0A6C0FK32_9ZZZZ</name>
<dbReference type="AlphaFoldDB" id="A0A6C0FK32"/>
<evidence type="ECO:0000313" key="2">
    <source>
        <dbReference type="EMBL" id="QHT38955.1"/>
    </source>
</evidence>
<feature type="compositionally biased region" description="Basic residues" evidence="1">
    <location>
        <begin position="76"/>
        <end position="128"/>
    </location>
</feature>
<organism evidence="2">
    <name type="scientific">viral metagenome</name>
    <dbReference type="NCBI Taxonomy" id="1070528"/>
    <lineage>
        <taxon>unclassified sequences</taxon>
        <taxon>metagenomes</taxon>
        <taxon>organismal metagenomes</taxon>
    </lineage>
</organism>
<reference evidence="2" key="1">
    <citation type="journal article" date="2020" name="Nature">
        <title>Giant virus diversity and host interactions through global metagenomics.</title>
        <authorList>
            <person name="Schulz F."/>
            <person name="Roux S."/>
            <person name="Paez-Espino D."/>
            <person name="Jungbluth S."/>
            <person name="Walsh D.A."/>
            <person name="Denef V.J."/>
            <person name="McMahon K.D."/>
            <person name="Konstantinidis K.T."/>
            <person name="Eloe-Fadrosh E.A."/>
            <person name="Kyrpides N.C."/>
            <person name="Woyke T."/>
        </authorList>
    </citation>
    <scope>NUCLEOTIDE SEQUENCE</scope>
    <source>
        <strain evidence="2">GVMAG-S-ERX556126-94</strain>
    </source>
</reference>
<proteinExistence type="predicted"/>
<feature type="region of interest" description="Disordered" evidence="1">
    <location>
        <begin position="67"/>
        <end position="162"/>
    </location>
</feature>
<sequence>MSKLEEWNDKLQTMKAGIPESCEKSRKLYNDIADGITGKRRWEEDGKRVKAARALMLSDKLDWIRERCKKPEISSLKKKRRPKKTKRKGTKRKGTKRKGTKRKGTKRKGTKRKGTKRKGTKHHKRHVSKYNMMGGKRSKKSKKSRRGKKSNKSKRKQRSKRR</sequence>
<feature type="compositionally biased region" description="Basic residues" evidence="1">
    <location>
        <begin position="136"/>
        <end position="162"/>
    </location>
</feature>
<protein>
    <submittedName>
        <fullName evidence="2">Uncharacterized protein</fullName>
    </submittedName>
</protein>